<keyword evidence="5" id="KW-0472">Membrane</keyword>
<feature type="domain" description="BED-type" evidence="6">
    <location>
        <begin position="49"/>
        <end position="111"/>
    </location>
</feature>
<organism evidence="7 8">
    <name type="scientific">Romanomermis culicivorax</name>
    <name type="common">Nematode worm</name>
    <dbReference type="NCBI Taxonomy" id="13658"/>
    <lineage>
        <taxon>Eukaryota</taxon>
        <taxon>Metazoa</taxon>
        <taxon>Ecdysozoa</taxon>
        <taxon>Nematoda</taxon>
        <taxon>Enoplea</taxon>
        <taxon>Dorylaimia</taxon>
        <taxon>Mermithida</taxon>
        <taxon>Mermithoidea</taxon>
        <taxon>Mermithidae</taxon>
        <taxon>Romanomermis</taxon>
    </lineage>
</organism>
<proteinExistence type="predicted"/>
<dbReference type="GO" id="GO:0003677">
    <property type="term" value="F:DNA binding"/>
    <property type="evidence" value="ECO:0007669"/>
    <property type="project" value="InterPro"/>
</dbReference>
<dbReference type="PROSITE" id="PS50808">
    <property type="entry name" value="ZF_BED"/>
    <property type="match status" value="1"/>
</dbReference>
<dbReference type="WBParaSite" id="nRc.2.0.1.t29473-RA">
    <property type="protein sequence ID" value="nRc.2.0.1.t29473-RA"/>
    <property type="gene ID" value="nRc.2.0.1.g29473"/>
</dbReference>
<keyword evidence="1" id="KW-0479">Metal-binding</keyword>
<keyword evidence="5" id="KW-1133">Transmembrane helix</keyword>
<evidence type="ECO:0000256" key="1">
    <source>
        <dbReference type="ARBA" id="ARBA00022723"/>
    </source>
</evidence>
<dbReference type="GO" id="GO:0008270">
    <property type="term" value="F:zinc ion binding"/>
    <property type="evidence" value="ECO:0007669"/>
    <property type="project" value="UniProtKB-KW"/>
</dbReference>
<feature type="transmembrane region" description="Helical" evidence="5">
    <location>
        <begin position="18"/>
        <end position="37"/>
    </location>
</feature>
<feature type="transmembrane region" description="Helical" evidence="5">
    <location>
        <begin position="163"/>
        <end position="181"/>
    </location>
</feature>
<dbReference type="InterPro" id="IPR036236">
    <property type="entry name" value="Znf_C2H2_sf"/>
</dbReference>
<evidence type="ECO:0000256" key="5">
    <source>
        <dbReference type="SAM" id="Phobius"/>
    </source>
</evidence>
<keyword evidence="7" id="KW-1185">Reference proteome</keyword>
<evidence type="ECO:0000256" key="3">
    <source>
        <dbReference type="ARBA" id="ARBA00022833"/>
    </source>
</evidence>
<dbReference type="Pfam" id="PF02892">
    <property type="entry name" value="zf-BED"/>
    <property type="match status" value="1"/>
</dbReference>
<reference evidence="8" key="1">
    <citation type="submission" date="2022-11" db="UniProtKB">
        <authorList>
            <consortium name="WormBaseParasite"/>
        </authorList>
    </citation>
    <scope>IDENTIFICATION</scope>
</reference>
<keyword evidence="2 4" id="KW-0863">Zinc-finger</keyword>
<keyword evidence="5" id="KW-0812">Transmembrane</keyword>
<evidence type="ECO:0000256" key="4">
    <source>
        <dbReference type="PROSITE-ProRule" id="PRU00027"/>
    </source>
</evidence>
<keyword evidence="3" id="KW-0862">Zinc</keyword>
<protein>
    <submittedName>
        <fullName evidence="8">BED-type domain-containing protein</fullName>
    </submittedName>
</protein>
<name>A0A915JTP5_ROMCU</name>
<feature type="transmembrane region" description="Helical" evidence="5">
    <location>
        <begin position="125"/>
        <end position="151"/>
    </location>
</feature>
<evidence type="ECO:0000256" key="2">
    <source>
        <dbReference type="ARBA" id="ARBA00022771"/>
    </source>
</evidence>
<dbReference type="InterPro" id="IPR003656">
    <property type="entry name" value="Znf_BED"/>
</dbReference>
<accession>A0A915JTP5</accession>
<evidence type="ECO:0000259" key="6">
    <source>
        <dbReference type="PROSITE" id="PS50808"/>
    </source>
</evidence>
<dbReference type="SUPFAM" id="SSF57667">
    <property type="entry name" value="beta-beta-alpha zinc fingers"/>
    <property type="match status" value="1"/>
</dbReference>
<evidence type="ECO:0000313" key="7">
    <source>
        <dbReference type="Proteomes" id="UP000887565"/>
    </source>
</evidence>
<sequence>MWKQSGHGLKVDSTLDDIWTEIGWVIVILFIYCYFHAMPNGTKFAMPKNLSSILWDYFEITSDNKSQCKLCPLKLSRTGGGPTTSLRKHLEHFRISESEKFSLHSAEKIEETPEEKEHQLQSQNLILLCCKLAFYEYTMMILVAIVGSLMVAPSQIHKLDENFTTYLLQLLLAGCCSLILTRKKGMLTINPEKRRKQLIARTFYPNSMDKTEWLNASTEGRLFWGRKNKCLDVQIQAIA</sequence>
<evidence type="ECO:0000313" key="8">
    <source>
        <dbReference type="WBParaSite" id="nRc.2.0.1.t29473-RA"/>
    </source>
</evidence>
<dbReference type="SMART" id="SM00614">
    <property type="entry name" value="ZnF_BED"/>
    <property type="match status" value="1"/>
</dbReference>
<dbReference type="Proteomes" id="UP000887565">
    <property type="component" value="Unplaced"/>
</dbReference>
<dbReference type="AlphaFoldDB" id="A0A915JTP5"/>